<dbReference type="InterPro" id="IPR022892">
    <property type="entry name" value="RNaseHI"/>
</dbReference>
<sequence length="169" mass="19016">MKEVAVYTDGACSGNPGPGGFGVVLLSGGHRKELCGGYRRTTNNRMELLAVIKGLEALKERCRVTLYSDSKYVLDALTKGWARRWRANGWRRNRKGELAVNPDLWTQLLELCDRHEMHYQWVKGHAGDPENERCDKLSTGALTRPNLPVDEQYERAERGTAGSPFDRAP</sequence>
<organism evidence="14">
    <name type="scientific">Caldilineaceae bacterium SB0664_bin_27</name>
    <dbReference type="NCBI Taxonomy" id="2605260"/>
    <lineage>
        <taxon>Bacteria</taxon>
        <taxon>Bacillati</taxon>
        <taxon>Chloroflexota</taxon>
        <taxon>Caldilineae</taxon>
        <taxon>Caldilineales</taxon>
        <taxon>Caldilineaceae</taxon>
    </lineage>
</organism>
<protein>
    <recommendedName>
        <fullName evidence="5 11">Ribonuclease H</fullName>
        <shortName evidence="11">RNase H</shortName>
        <ecNumber evidence="5 11">3.1.26.4</ecNumber>
    </recommendedName>
</protein>
<dbReference type="InterPro" id="IPR036397">
    <property type="entry name" value="RNaseH_sf"/>
</dbReference>
<comment type="subunit">
    <text evidence="4 11">Monomer.</text>
</comment>
<keyword evidence="7 11" id="KW-0479">Metal-binding</keyword>
<dbReference type="EC" id="3.1.26.4" evidence="5 11"/>
<name>A0A6B0YWR5_9CHLR</name>
<dbReference type="EMBL" id="VXRG01000157">
    <property type="protein sequence ID" value="MXY95500.1"/>
    <property type="molecule type" value="Genomic_DNA"/>
</dbReference>
<dbReference type="InterPro" id="IPR050092">
    <property type="entry name" value="RNase_H"/>
</dbReference>
<feature type="binding site" evidence="11">
    <location>
        <position position="9"/>
    </location>
    <ligand>
        <name>Mg(2+)</name>
        <dbReference type="ChEBI" id="CHEBI:18420"/>
        <label>2</label>
    </ligand>
</feature>
<evidence type="ECO:0000256" key="10">
    <source>
        <dbReference type="ARBA" id="ARBA00022842"/>
    </source>
</evidence>
<dbReference type="NCBIfam" id="NF001236">
    <property type="entry name" value="PRK00203.1"/>
    <property type="match status" value="1"/>
</dbReference>
<comment type="subcellular location">
    <subcellularLocation>
        <location evidence="11">Cytoplasm</location>
    </subcellularLocation>
</comment>
<dbReference type="GO" id="GO:0003676">
    <property type="term" value="F:nucleic acid binding"/>
    <property type="evidence" value="ECO:0007669"/>
    <property type="project" value="InterPro"/>
</dbReference>
<dbReference type="CDD" id="cd09278">
    <property type="entry name" value="RNase_HI_prokaryote_like"/>
    <property type="match status" value="1"/>
</dbReference>
<reference evidence="14" key="1">
    <citation type="submission" date="2019-09" db="EMBL/GenBank/DDBJ databases">
        <title>Characterisation of the sponge microbiome using genome-centric metagenomics.</title>
        <authorList>
            <person name="Engelberts J.P."/>
            <person name="Robbins S.J."/>
            <person name="De Goeij J.M."/>
            <person name="Aranda M."/>
            <person name="Bell S.C."/>
            <person name="Webster N.S."/>
        </authorList>
    </citation>
    <scope>NUCLEOTIDE SEQUENCE</scope>
    <source>
        <strain evidence="14">SB0664_bin_27</strain>
    </source>
</reference>
<dbReference type="PANTHER" id="PTHR10642:SF26">
    <property type="entry name" value="RIBONUCLEASE H1"/>
    <property type="match status" value="1"/>
</dbReference>
<dbReference type="PANTHER" id="PTHR10642">
    <property type="entry name" value="RIBONUCLEASE H1"/>
    <property type="match status" value="1"/>
</dbReference>
<evidence type="ECO:0000313" key="14">
    <source>
        <dbReference type="EMBL" id="MXY95500.1"/>
    </source>
</evidence>
<evidence type="ECO:0000256" key="8">
    <source>
        <dbReference type="ARBA" id="ARBA00022759"/>
    </source>
</evidence>
<dbReference type="HAMAP" id="MF_00042">
    <property type="entry name" value="RNase_H"/>
    <property type="match status" value="1"/>
</dbReference>
<dbReference type="GO" id="GO:0043137">
    <property type="term" value="P:DNA replication, removal of RNA primer"/>
    <property type="evidence" value="ECO:0007669"/>
    <property type="project" value="TreeGrafter"/>
</dbReference>
<dbReference type="Pfam" id="PF00075">
    <property type="entry name" value="RNase_H"/>
    <property type="match status" value="1"/>
</dbReference>
<feature type="binding site" evidence="11">
    <location>
        <position position="47"/>
    </location>
    <ligand>
        <name>Mg(2+)</name>
        <dbReference type="ChEBI" id="CHEBI:18420"/>
        <label>1</label>
    </ligand>
</feature>
<evidence type="ECO:0000256" key="9">
    <source>
        <dbReference type="ARBA" id="ARBA00022801"/>
    </source>
</evidence>
<feature type="domain" description="RNase H type-1" evidence="13">
    <location>
        <begin position="1"/>
        <end position="143"/>
    </location>
</feature>
<dbReference type="GO" id="GO:0005737">
    <property type="term" value="C:cytoplasm"/>
    <property type="evidence" value="ECO:0007669"/>
    <property type="project" value="UniProtKB-SubCell"/>
</dbReference>
<feature type="binding site" evidence="11">
    <location>
        <position position="9"/>
    </location>
    <ligand>
        <name>Mg(2+)</name>
        <dbReference type="ChEBI" id="CHEBI:18420"/>
        <label>1</label>
    </ligand>
</feature>
<comment type="similarity">
    <text evidence="3 11">Belongs to the RNase H family.</text>
</comment>
<keyword evidence="8 11" id="KW-0255">Endonuclease</keyword>
<evidence type="ECO:0000256" key="11">
    <source>
        <dbReference type="HAMAP-Rule" id="MF_00042"/>
    </source>
</evidence>
<evidence type="ECO:0000256" key="6">
    <source>
        <dbReference type="ARBA" id="ARBA00022722"/>
    </source>
</evidence>
<dbReference type="Gene3D" id="3.30.420.10">
    <property type="entry name" value="Ribonuclease H-like superfamily/Ribonuclease H"/>
    <property type="match status" value="1"/>
</dbReference>
<evidence type="ECO:0000256" key="2">
    <source>
        <dbReference type="ARBA" id="ARBA00004065"/>
    </source>
</evidence>
<feature type="region of interest" description="Disordered" evidence="12">
    <location>
        <begin position="126"/>
        <end position="169"/>
    </location>
</feature>
<evidence type="ECO:0000256" key="12">
    <source>
        <dbReference type="SAM" id="MobiDB-lite"/>
    </source>
</evidence>
<evidence type="ECO:0000256" key="5">
    <source>
        <dbReference type="ARBA" id="ARBA00012180"/>
    </source>
</evidence>
<feature type="binding site" evidence="11">
    <location>
        <position position="135"/>
    </location>
    <ligand>
        <name>Mg(2+)</name>
        <dbReference type="ChEBI" id="CHEBI:18420"/>
        <label>2</label>
    </ligand>
</feature>
<evidence type="ECO:0000256" key="7">
    <source>
        <dbReference type="ARBA" id="ARBA00022723"/>
    </source>
</evidence>
<evidence type="ECO:0000256" key="3">
    <source>
        <dbReference type="ARBA" id="ARBA00005300"/>
    </source>
</evidence>
<evidence type="ECO:0000256" key="4">
    <source>
        <dbReference type="ARBA" id="ARBA00011245"/>
    </source>
</evidence>
<comment type="catalytic activity">
    <reaction evidence="1 11">
        <text>Endonucleolytic cleavage to 5'-phosphomonoester.</text>
        <dbReference type="EC" id="3.1.26.4"/>
    </reaction>
</comment>
<evidence type="ECO:0000256" key="1">
    <source>
        <dbReference type="ARBA" id="ARBA00000077"/>
    </source>
</evidence>
<dbReference type="AlphaFoldDB" id="A0A6B0YWR5"/>
<dbReference type="InterPro" id="IPR002156">
    <property type="entry name" value="RNaseH_domain"/>
</dbReference>
<keyword evidence="6 11" id="KW-0540">Nuclease</keyword>
<proteinExistence type="inferred from homology"/>
<accession>A0A6B0YWR5</accession>
<comment type="function">
    <text evidence="2 11">Endonuclease that specifically degrades the RNA of RNA-DNA hybrids.</text>
</comment>
<keyword evidence="10 11" id="KW-0460">Magnesium</keyword>
<dbReference type="GO" id="GO:0000287">
    <property type="term" value="F:magnesium ion binding"/>
    <property type="evidence" value="ECO:0007669"/>
    <property type="project" value="UniProtKB-UniRule"/>
</dbReference>
<evidence type="ECO:0000259" key="13">
    <source>
        <dbReference type="PROSITE" id="PS50879"/>
    </source>
</evidence>
<dbReference type="InterPro" id="IPR012337">
    <property type="entry name" value="RNaseH-like_sf"/>
</dbReference>
<feature type="compositionally biased region" description="Basic and acidic residues" evidence="12">
    <location>
        <begin position="126"/>
        <end position="136"/>
    </location>
</feature>
<feature type="binding site" evidence="11">
    <location>
        <position position="69"/>
    </location>
    <ligand>
        <name>Mg(2+)</name>
        <dbReference type="ChEBI" id="CHEBI:18420"/>
        <label>1</label>
    </ligand>
</feature>
<dbReference type="SUPFAM" id="SSF53098">
    <property type="entry name" value="Ribonuclease H-like"/>
    <property type="match status" value="1"/>
</dbReference>
<keyword evidence="9 11" id="KW-0378">Hydrolase</keyword>
<gene>
    <name evidence="11 14" type="primary">rnhA</name>
    <name evidence="14" type="ORF">F4Y42_18850</name>
</gene>
<comment type="cofactor">
    <cofactor evidence="11">
        <name>Mg(2+)</name>
        <dbReference type="ChEBI" id="CHEBI:18420"/>
    </cofactor>
    <text evidence="11">Binds 1 Mg(2+) ion per subunit. May bind a second metal ion at a regulatory site, or after substrate binding.</text>
</comment>
<dbReference type="FunFam" id="3.30.420.10:FF:000089">
    <property type="entry name" value="Ribonuclease H"/>
    <property type="match status" value="1"/>
</dbReference>
<dbReference type="PROSITE" id="PS50879">
    <property type="entry name" value="RNASE_H_1"/>
    <property type="match status" value="1"/>
</dbReference>
<comment type="caution">
    <text evidence="14">The sequence shown here is derived from an EMBL/GenBank/DDBJ whole genome shotgun (WGS) entry which is preliminary data.</text>
</comment>
<dbReference type="GO" id="GO:0004523">
    <property type="term" value="F:RNA-DNA hybrid ribonuclease activity"/>
    <property type="evidence" value="ECO:0007669"/>
    <property type="project" value="UniProtKB-UniRule"/>
</dbReference>
<keyword evidence="11" id="KW-0963">Cytoplasm</keyword>